<dbReference type="Proteomes" id="UP000070578">
    <property type="component" value="Unassembled WGS sequence"/>
</dbReference>
<dbReference type="AlphaFoldDB" id="A0A139BUA2"/>
<evidence type="ECO:0000313" key="2">
    <source>
        <dbReference type="Proteomes" id="UP000070578"/>
    </source>
</evidence>
<reference evidence="1 2" key="2">
    <citation type="submission" date="2016-03" db="EMBL/GenBank/DDBJ databases">
        <title>New uncultured bacterium of the family Gallionellaceae from acid mine drainage: description and reconstruction of genome based on metagenomic analysis of microbial community.</title>
        <authorList>
            <person name="Kadnikov V."/>
            <person name="Ivasenko D."/>
            <person name="Beletsky A."/>
            <person name="Mardanov A."/>
            <person name="Danilova E."/>
            <person name="Pimenov N."/>
            <person name="Karnachuk O."/>
            <person name="Ravin N."/>
        </authorList>
    </citation>
    <scope>NUCLEOTIDE SEQUENCE [LARGE SCALE GENOMIC DNA]</scope>
    <source>
        <strain evidence="1">ShG14-8</strain>
    </source>
</reference>
<proteinExistence type="predicted"/>
<organism evidence="1 2">
    <name type="scientific">Candidatus Gallionella acididurans</name>
    <dbReference type="NCBI Taxonomy" id="1796491"/>
    <lineage>
        <taxon>Bacteria</taxon>
        <taxon>Pseudomonadati</taxon>
        <taxon>Pseudomonadota</taxon>
        <taxon>Betaproteobacteria</taxon>
        <taxon>Nitrosomonadales</taxon>
        <taxon>Gallionellaceae</taxon>
        <taxon>Gallionella</taxon>
    </lineage>
</organism>
<accession>A0A139BUA2</accession>
<comment type="caution">
    <text evidence="1">The sequence shown here is derived from an EMBL/GenBank/DDBJ whole genome shotgun (WGS) entry which is preliminary data.</text>
</comment>
<gene>
    <name evidence="1" type="ORF">AWT59_1384</name>
</gene>
<evidence type="ECO:0000313" key="1">
    <source>
        <dbReference type="EMBL" id="KXS32473.1"/>
    </source>
</evidence>
<name>A0A139BUA2_9PROT</name>
<protein>
    <submittedName>
        <fullName evidence="1">Uncharacterized protein</fullName>
    </submittedName>
</protein>
<dbReference type="EMBL" id="LSLI01000028">
    <property type="protein sequence ID" value="KXS32473.1"/>
    <property type="molecule type" value="Genomic_DNA"/>
</dbReference>
<reference evidence="1 2" key="1">
    <citation type="submission" date="2016-02" db="EMBL/GenBank/DDBJ databases">
        <authorList>
            <person name="Wen L."/>
            <person name="He K."/>
            <person name="Yang H."/>
        </authorList>
    </citation>
    <scope>NUCLEOTIDE SEQUENCE [LARGE SCALE GENOMIC DNA]</scope>
    <source>
        <strain evidence="1">ShG14-8</strain>
    </source>
</reference>
<sequence length="114" mass="12702">MKQRFADLAYRRRGLLEKIKAQRMEVAEISRLWQAPVAVLDAGIKTVRFVRSHPGLISGGFAAILSLRGMGIAGLAQKGWRLLFLDPAAITFGLKYLLSVTRSPRQVRNSDAEH</sequence>
<dbReference type="InterPro" id="IPR025612">
    <property type="entry name" value="YqjK"/>
</dbReference>
<dbReference type="Pfam" id="PF13997">
    <property type="entry name" value="YqjK"/>
    <property type="match status" value="1"/>
</dbReference>